<evidence type="ECO:0000313" key="3">
    <source>
        <dbReference type="Proteomes" id="UP000799291"/>
    </source>
</evidence>
<proteinExistence type="predicted"/>
<gene>
    <name evidence="2" type="ORF">K458DRAFT_386297</name>
</gene>
<name>A0A6G1JAC5_9PLEO</name>
<keyword evidence="3" id="KW-1185">Reference proteome</keyword>
<evidence type="ECO:0000256" key="1">
    <source>
        <dbReference type="SAM" id="MobiDB-lite"/>
    </source>
</evidence>
<evidence type="ECO:0000313" key="2">
    <source>
        <dbReference type="EMBL" id="KAF2687482.1"/>
    </source>
</evidence>
<protein>
    <submittedName>
        <fullName evidence="2">Uncharacterized protein</fullName>
    </submittedName>
</protein>
<feature type="region of interest" description="Disordered" evidence="1">
    <location>
        <begin position="167"/>
        <end position="186"/>
    </location>
</feature>
<sequence length="198" mass="22683">MSHKLVACFFSAPTHSNGSGNHLRHLDLCNLQQWSETDPPLPSFPHLRDLAIYRKHRKDIKFVPNSGFMVGVPDPLIGRYTALTSLRISTAGEDKEDGQDPRDDLMYVFWARFLKSVWPTLEHFFFVQGGNNGLWTAFFVEYILPILLEGPWPRIKRMHLRGIGSSTNTYERADPSTEEEVEGPDTEIHVKLSEECVR</sequence>
<reference evidence="2" key="1">
    <citation type="journal article" date="2020" name="Stud. Mycol.">
        <title>101 Dothideomycetes genomes: a test case for predicting lifestyles and emergence of pathogens.</title>
        <authorList>
            <person name="Haridas S."/>
            <person name="Albert R."/>
            <person name="Binder M."/>
            <person name="Bloem J."/>
            <person name="Labutti K."/>
            <person name="Salamov A."/>
            <person name="Andreopoulos B."/>
            <person name="Baker S."/>
            <person name="Barry K."/>
            <person name="Bills G."/>
            <person name="Bluhm B."/>
            <person name="Cannon C."/>
            <person name="Castanera R."/>
            <person name="Culley D."/>
            <person name="Daum C."/>
            <person name="Ezra D."/>
            <person name="Gonzalez J."/>
            <person name="Henrissat B."/>
            <person name="Kuo A."/>
            <person name="Liang C."/>
            <person name="Lipzen A."/>
            <person name="Lutzoni F."/>
            <person name="Magnuson J."/>
            <person name="Mondo S."/>
            <person name="Nolan M."/>
            <person name="Ohm R."/>
            <person name="Pangilinan J."/>
            <person name="Park H.-J."/>
            <person name="Ramirez L."/>
            <person name="Alfaro M."/>
            <person name="Sun H."/>
            <person name="Tritt A."/>
            <person name="Yoshinaga Y."/>
            <person name="Zwiers L.-H."/>
            <person name="Turgeon B."/>
            <person name="Goodwin S."/>
            <person name="Spatafora J."/>
            <person name="Crous P."/>
            <person name="Grigoriev I."/>
        </authorList>
    </citation>
    <scope>NUCLEOTIDE SEQUENCE</scope>
    <source>
        <strain evidence="2">CBS 122367</strain>
    </source>
</reference>
<dbReference type="OrthoDB" id="4252443at2759"/>
<dbReference type="AlphaFoldDB" id="A0A6G1JAC5"/>
<organism evidence="2 3">
    <name type="scientific">Lentithecium fluviatile CBS 122367</name>
    <dbReference type="NCBI Taxonomy" id="1168545"/>
    <lineage>
        <taxon>Eukaryota</taxon>
        <taxon>Fungi</taxon>
        <taxon>Dikarya</taxon>
        <taxon>Ascomycota</taxon>
        <taxon>Pezizomycotina</taxon>
        <taxon>Dothideomycetes</taxon>
        <taxon>Pleosporomycetidae</taxon>
        <taxon>Pleosporales</taxon>
        <taxon>Massarineae</taxon>
        <taxon>Lentitheciaceae</taxon>
        <taxon>Lentithecium</taxon>
    </lineage>
</organism>
<feature type="compositionally biased region" description="Acidic residues" evidence="1">
    <location>
        <begin position="176"/>
        <end position="185"/>
    </location>
</feature>
<accession>A0A6G1JAC5</accession>
<dbReference type="Proteomes" id="UP000799291">
    <property type="component" value="Unassembled WGS sequence"/>
</dbReference>
<dbReference type="EMBL" id="MU005575">
    <property type="protein sequence ID" value="KAF2687482.1"/>
    <property type="molecule type" value="Genomic_DNA"/>
</dbReference>